<dbReference type="AlphaFoldDB" id="A0A5C5ZRU8"/>
<organism evidence="2 3">
    <name type="scientific">Pseudobythopirellula maris</name>
    <dbReference type="NCBI Taxonomy" id="2527991"/>
    <lineage>
        <taxon>Bacteria</taxon>
        <taxon>Pseudomonadati</taxon>
        <taxon>Planctomycetota</taxon>
        <taxon>Planctomycetia</taxon>
        <taxon>Pirellulales</taxon>
        <taxon>Lacipirellulaceae</taxon>
        <taxon>Pseudobythopirellula</taxon>
    </lineage>
</organism>
<dbReference type="CDD" id="cd02440">
    <property type="entry name" value="AdoMet_MTases"/>
    <property type="match status" value="1"/>
</dbReference>
<dbReference type="OrthoDB" id="9810570at2"/>
<protein>
    <recommendedName>
        <fullName evidence="1">THUMP-like domain-containing protein</fullName>
    </recommendedName>
</protein>
<dbReference type="InterPro" id="IPR029063">
    <property type="entry name" value="SAM-dependent_MTases_sf"/>
</dbReference>
<proteinExistence type="predicted"/>
<dbReference type="Proteomes" id="UP000315440">
    <property type="component" value="Unassembled WGS sequence"/>
</dbReference>
<evidence type="ECO:0000313" key="3">
    <source>
        <dbReference type="Proteomes" id="UP000315440"/>
    </source>
</evidence>
<sequence length="410" mass="43742">MPTTPPAGNDPIDPADCAWLLGEEANRLLVDNAEAQATPQTVARLRKSLPPQRAALVLLTVELRRRAANKFSRSDHMFFSRVGLEQATDEWTARYKAERFAGRRDARDLCTGVGGDLIALGGVAPASGVDRDGVLARFAERNAAAYGLENVAVQSCEASVAAVADCAAWHIDPDRRPQGRRTTQVAAHSPSLETLEAMHAATPHAAIKLAPAAEAPETWRQERELEWISRGGECRQLVVWSGALATQAGKRRATAIRAGANIPESESRIATFVGPAGAAIEPATSLGRYVLEPDPAVLAADLSGALAAKHGLGGVEPGVAYFTADKAPREPLLAAFEVLDVMPMDRKRLSAWLDERSVGRLEIKVRGLSVDPAALRKQLRPRGDAEATLLIAPRNGKPAVIAARRVASNS</sequence>
<keyword evidence="3" id="KW-1185">Reference proteome</keyword>
<dbReference type="RefSeq" id="WP_146395456.1">
    <property type="nucleotide sequence ID" value="NZ_SJPQ01000001.1"/>
</dbReference>
<dbReference type="InterPro" id="IPR041497">
    <property type="entry name" value="Thump-like"/>
</dbReference>
<dbReference type="SUPFAM" id="SSF53335">
    <property type="entry name" value="S-adenosyl-L-methionine-dependent methyltransferases"/>
    <property type="match status" value="1"/>
</dbReference>
<dbReference type="Gene3D" id="3.40.50.150">
    <property type="entry name" value="Vaccinia Virus protein VP39"/>
    <property type="match status" value="1"/>
</dbReference>
<name>A0A5C5ZRU8_9BACT</name>
<feature type="domain" description="THUMP-like" evidence="1">
    <location>
        <begin position="334"/>
        <end position="405"/>
    </location>
</feature>
<accession>A0A5C5ZRU8</accession>
<evidence type="ECO:0000259" key="1">
    <source>
        <dbReference type="Pfam" id="PF18096"/>
    </source>
</evidence>
<dbReference type="Pfam" id="PF18096">
    <property type="entry name" value="Thump_like"/>
    <property type="match status" value="1"/>
</dbReference>
<gene>
    <name evidence="2" type="ORF">Mal64_00140</name>
</gene>
<reference evidence="2 3" key="1">
    <citation type="submission" date="2019-02" db="EMBL/GenBank/DDBJ databases">
        <title>Deep-cultivation of Planctomycetes and their phenomic and genomic characterization uncovers novel biology.</title>
        <authorList>
            <person name="Wiegand S."/>
            <person name="Jogler M."/>
            <person name="Boedeker C."/>
            <person name="Pinto D."/>
            <person name="Vollmers J."/>
            <person name="Rivas-Marin E."/>
            <person name="Kohn T."/>
            <person name="Peeters S.H."/>
            <person name="Heuer A."/>
            <person name="Rast P."/>
            <person name="Oberbeckmann S."/>
            <person name="Bunk B."/>
            <person name="Jeske O."/>
            <person name="Meyerdierks A."/>
            <person name="Storesund J.E."/>
            <person name="Kallscheuer N."/>
            <person name="Luecker S."/>
            <person name="Lage O.M."/>
            <person name="Pohl T."/>
            <person name="Merkel B.J."/>
            <person name="Hornburger P."/>
            <person name="Mueller R.-W."/>
            <person name="Bruemmer F."/>
            <person name="Labrenz M."/>
            <person name="Spormann A.M."/>
            <person name="Op Den Camp H."/>
            <person name="Overmann J."/>
            <person name="Amann R."/>
            <person name="Jetten M.S.M."/>
            <person name="Mascher T."/>
            <person name="Medema M.H."/>
            <person name="Devos D.P."/>
            <person name="Kaster A.-K."/>
            <person name="Ovreas L."/>
            <person name="Rohde M."/>
            <person name="Galperin M.Y."/>
            <person name="Jogler C."/>
        </authorList>
    </citation>
    <scope>NUCLEOTIDE SEQUENCE [LARGE SCALE GENOMIC DNA]</scope>
    <source>
        <strain evidence="2 3">Mal64</strain>
    </source>
</reference>
<evidence type="ECO:0000313" key="2">
    <source>
        <dbReference type="EMBL" id="TWT89637.1"/>
    </source>
</evidence>
<comment type="caution">
    <text evidence="2">The sequence shown here is derived from an EMBL/GenBank/DDBJ whole genome shotgun (WGS) entry which is preliminary data.</text>
</comment>
<dbReference type="EMBL" id="SJPQ01000001">
    <property type="protein sequence ID" value="TWT89637.1"/>
    <property type="molecule type" value="Genomic_DNA"/>
</dbReference>